<dbReference type="Proteomes" id="UP000717515">
    <property type="component" value="Unassembled WGS sequence"/>
</dbReference>
<dbReference type="PANTHER" id="PTHR12358">
    <property type="entry name" value="SPHINGOSINE KINASE"/>
    <property type="match status" value="1"/>
</dbReference>
<dbReference type="EMBL" id="JAIFTL010000040">
    <property type="protein sequence ID" value="KAG9325438.1"/>
    <property type="molecule type" value="Genomic_DNA"/>
</dbReference>
<dbReference type="SMART" id="SM00046">
    <property type="entry name" value="DAGKc"/>
    <property type="match status" value="1"/>
</dbReference>
<dbReference type="GO" id="GO:0001727">
    <property type="term" value="F:lipid kinase activity"/>
    <property type="evidence" value="ECO:0007669"/>
    <property type="project" value="TreeGrafter"/>
</dbReference>
<evidence type="ECO:0000259" key="2">
    <source>
        <dbReference type="PROSITE" id="PS50146"/>
    </source>
</evidence>
<dbReference type="InterPro" id="IPR017438">
    <property type="entry name" value="ATP-NAD_kinase_N"/>
</dbReference>
<name>A0A9P8A5Z3_MORAP</name>
<dbReference type="Pfam" id="PF00781">
    <property type="entry name" value="DAGK_cat"/>
    <property type="match status" value="1"/>
</dbReference>
<feature type="domain" description="DAGKc" evidence="2">
    <location>
        <begin position="266"/>
        <end position="403"/>
    </location>
</feature>
<dbReference type="GO" id="GO:0016773">
    <property type="term" value="F:phosphotransferase activity, alcohol group as acceptor"/>
    <property type="evidence" value="ECO:0007669"/>
    <property type="project" value="UniProtKB-ARBA"/>
</dbReference>
<keyword evidence="1" id="KW-0812">Transmembrane</keyword>
<dbReference type="PROSITE" id="PS50146">
    <property type="entry name" value="DAGK"/>
    <property type="match status" value="1"/>
</dbReference>
<protein>
    <recommendedName>
        <fullName evidence="2">DAGKc domain-containing protein</fullName>
    </recommendedName>
</protein>
<gene>
    <name evidence="3" type="ORF">KVV02_004751</name>
</gene>
<evidence type="ECO:0000313" key="4">
    <source>
        <dbReference type="Proteomes" id="UP000717515"/>
    </source>
</evidence>
<dbReference type="InterPro" id="IPR001206">
    <property type="entry name" value="Diacylglycerol_kinase_cat_dom"/>
</dbReference>
<keyword evidence="1" id="KW-0472">Membrane</keyword>
<comment type="caution">
    <text evidence="3">The sequence shown here is derived from an EMBL/GenBank/DDBJ whole genome shotgun (WGS) entry which is preliminary data.</text>
</comment>
<dbReference type="InterPro" id="IPR016064">
    <property type="entry name" value="NAD/diacylglycerol_kinase_sf"/>
</dbReference>
<dbReference type="Gene3D" id="3.40.50.10330">
    <property type="entry name" value="Probable inorganic polyphosphate/atp-NAD kinase, domain 1"/>
    <property type="match status" value="1"/>
</dbReference>
<dbReference type="Gene3D" id="2.60.200.40">
    <property type="match status" value="1"/>
</dbReference>
<dbReference type="GO" id="GO:0016020">
    <property type="term" value="C:membrane"/>
    <property type="evidence" value="ECO:0007669"/>
    <property type="project" value="TreeGrafter"/>
</dbReference>
<dbReference type="AlphaFoldDB" id="A0A9P8A5Z3"/>
<accession>A0A9P8A5Z3</accession>
<keyword evidence="1" id="KW-1133">Transmembrane helix</keyword>
<feature type="transmembrane region" description="Helical" evidence="1">
    <location>
        <begin position="692"/>
        <end position="718"/>
    </location>
</feature>
<organism evidence="3 4">
    <name type="scientific">Mortierella alpina</name>
    <name type="common">Oleaginous fungus</name>
    <name type="synonym">Mortierella renispora</name>
    <dbReference type="NCBI Taxonomy" id="64518"/>
    <lineage>
        <taxon>Eukaryota</taxon>
        <taxon>Fungi</taxon>
        <taxon>Fungi incertae sedis</taxon>
        <taxon>Mucoromycota</taxon>
        <taxon>Mortierellomycotina</taxon>
        <taxon>Mortierellomycetes</taxon>
        <taxon>Mortierellales</taxon>
        <taxon>Mortierellaceae</taxon>
        <taxon>Mortierella</taxon>
    </lineage>
</organism>
<evidence type="ECO:0000256" key="1">
    <source>
        <dbReference type="SAM" id="Phobius"/>
    </source>
</evidence>
<sequence>MMPAVDQSQHGKMITNAKYACLNAVSHSQRRKSRLDVRRRAHSRIDWPSGHCAAVLLSPRVIFPSAPCLLSTCSPPVSSLHIARNSFILSTPLPRIALRRSTPPPLFNSCLLPHCSTLKKPTLQLFARQTLDNHTMSDAQPWTEFACSASFAPGPSPFHGTLRLTPHELSWSARGTQSDRTRVPYCCIYGHEAPTLARLAVETQELDELVQNSARDLQVSIHFVEFTSADLKLTSGAKRATVHFLFEQRADVRRFLGMAEQLEVFPKPRRALLLVNPCGGIGIAKTISDTVVKPMLQHSGLIVKEQYTEYRRHAVDIAYKVDLEDVDTLLVVSGDGVLHEVINGLLSRPDWDRARRLPIGLVPAGSGNAIATSLGTRNTFVATLAAIRGRTAKLDIFSASQRDRPRIYSMLLFSWGMMADADIESDKYRWLGGLRFEIAGFIRMIRLRRYPGKVYVLPPRHTQVSTITPPDSPDRVHSQPKIQYASLLDQGSDEPPKPWRLLPDMPFFSMLLSINFPCVSEDVFFSHSIRFNDGIMRLWYSCETRFWRILLPFVLDQKNGKLVERGLMQYTECGGILIVPGVEGTPDDVTTHEIVDADSVSSLSAQKLGIYQRPGIFDIDGEAMPTARTLIEIHQGFMNLIVPEWFHHAQQPAAEGGEEQEDDQERMAKQKAEILQEVARTRAVVVNQVREAILLLIAMATVITTYAVFFSEGFQVWLGIARRI</sequence>
<dbReference type="GO" id="GO:0005737">
    <property type="term" value="C:cytoplasm"/>
    <property type="evidence" value="ECO:0007669"/>
    <property type="project" value="TreeGrafter"/>
</dbReference>
<proteinExistence type="predicted"/>
<evidence type="ECO:0000313" key="3">
    <source>
        <dbReference type="EMBL" id="KAG9325438.1"/>
    </source>
</evidence>
<dbReference type="PANTHER" id="PTHR12358:SF31">
    <property type="entry name" value="ACYLGLYCEROL KINASE, MITOCHONDRIAL"/>
    <property type="match status" value="1"/>
</dbReference>
<dbReference type="GO" id="GO:0046512">
    <property type="term" value="P:sphingosine biosynthetic process"/>
    <property type="evidence" value="ECO:0007669"/>
    <property type="project" value="TreeGrafter"/>
</dbReference>
<dbReference type="InterPro" id="IPR050187">
    <property type="entry name" value="Lipid_Phosphate_FormReg"/>
</dbReference>
<dbReference type="SUPFAM" id="SSF111331">
    <property type="entry name" value="NAD kinase/diacylglycerol kinase-like"/>
    <property type="match status" value="1"/>
</dbReference>
<reference evidence="3" key="1">
    <citation type="submission" date="2021-07" db="EMBL/GenBank/DDBJ databases">
        <title>Draft genome of Mortierella alpina, strain LL118, isolated from an aspen leaf litter sample.</title>
        <authorList>
            <person name="Yang S."/>
            <person name="Vinatzer B.A."/>
        </authorList>
    </citation>
    <scope>NUCLEOTIDE SEQUENCE</scope>
    <source>
        <strain evidence="3">LL118</strain>
    </source>
</reference>